<feature type="transmembrane region" description="Helical" evidence="1">
    <location>
        <begin position="174"/>
        <end position="193"/>
    </location>
</feature>
<dbReference type="Pfam" id="PF06966">
    <property type="entry name" value="DUF1295"/>
    <property type="match status" value="1"/>
</dbReference>
<dbReference type="RefSeq" id="WP_163491268.1">
    <property type="nucleotide sequence ID" value="NZ_JACVEL010000007.1"/>
</dbReference>
<dbReference type="GO" id="GO:0016020">
    <property type="term" value="C:membrane"/>
    <property type="evidence" value="ECO:0007669"/>
    <property type="project" value="TreeGrafter"/>
</dbReference>
<keyword evidence="1" id="KW-0472">Membrane</keyword>
<name>A0A8J6TTG3_9FLAO</name>
<dbReference type="Gene3D" id="1.20.120.1630">
    <property type="match status" value="1"/>
</dbReference>
<evidence type="ECO:0000256" key="1">
    <source>
        <dbReference type="SAM" id="Phobius"/>
    </source>
</evidence>
<evidence type="ECO:0000313" key="2">
    <source>
        <dbReference type="EMBL" id="MBC9813072.1"/>
    </source>
</evidence>
<dbReference type="EMBL" id="JACVEL010000007">
    <property type="protein sequence ID" value="MBC9813072.1"/>
    <property type="molecule type" value="Genomic_DNA"/>
</dbReference>
<keyword evidence="1" id="KW-0812">Transmembrane</keyword>
<keyword evidence="3" id="KW-1185">Reference proteome</keyword>
<dbReference type="AlphaFoldDB" id="A0A8J6TTG3"/>
<comment type="caution">
    <text evidence="2">The sequence shown here is derived from an EMBL/GenBank/DDBJ whole genome shotgun (WGS) entry which is preliminary data.</text>
</comment>
<evidence type="ECO:0000313" key="3">
    <source>
        <dbReference type="Proteomes" id="UP000652681"/>
    </source>
</evidence>
<feature type="transmembrane region" description="Helical" evidence="1">
    <location>
        <begin position="136"/>
        <end position="162"/>
    </location>
</feature>
<protein>
    <submittedName>
        <fullName evidence="2">DUF1295 domain-containing protein</fullName>
    </submittedName>
</protein>
<feature type="transmembrane region" description="Helical" evidence="1">
    <location>
        <begin position="87"/>
        <end position="105"/>
    </location>
</feature>
<accession>A0A8J6TTG3</accession>
<keyword evidence="1" id="KW-1133">Transmembrane helix</keyword>
<organism evidence="2 3">
    <name type="scientific">Taishania pollutisoli</name>
    <dbReference type="NCBI Taxonomy" id="2766479"/>
    <lineage>
        <taxon>Bacteria</taxon>
        <taxon>Pseudomonadati</taxon>
        <taxon>Bacteroidota</taxon>
        <taxon>Flavobacteriia</taxon>
        <taxon>Flavobacteriales</taxon>
        <taxon>Crocinitomicaceae</taxon>
        <taxon>Taishania</taxon>
    </lineage>
</organism>
<gene>
    <name evidence="2" type="ORF">H9Y05_11390</name>
</gene>
<sequence>MLLTILLLIFTVVVVPLVSFYFGTPLTAEQTDILYTMGSVAAGMIIYCFVVGEITNNNSQIDKLWSVIPIVYTWGMTYLGGWNERMILMSILVTIWGARLTFNFARKGGYKWPIWAGEEDYRWDILRKKPGFSNRFVWMLFNLFFISAYQGTLIFLFTLPILTSLSENAVPLYWADYLLAIVFIGFVVIEFIADQQQHIFQTEKRKRIEHNLPMEEYGKGFISTGLWAYSRHPNYLSEQSIWVVFYLFSVTATGEWINWSVAGCVLLIILFKGSSDFSEGISAGKYPEYNNYIANVPRFIPFLKKNKI</sequence>
<dbReference type="PANTHER" id="PTHR32251:SF23">
    <property type="entry name" value="3-OXO-5-ALPHA-STEROID 4-DEHYDROGENASE (DUF1295)"/>
    <property type="match status" value="1"/>
</dbReference>
<dbReference type="InterPro" id="IPR010721">
    <property type="entry name" value="UstE-like"/>
</dbReference>
<feature type="transmembrane region" description="Helical" evidence="1">
    <location>
        <begin position="64"/>
        <end position="81"/>
    </location>
</feature>
<feature type="transmembrane region" description="Helical" evidence="1">
    <location>
        <begin position="33"/>
        <end position="52"/>
    </location>
</feature>
<dbReference type="PANTHER" id="PTHR32251">
    <property type="entry name" value="3-OXO-5-ALPHA-STEROID 4-DEHYDROGENASE"/>
    <property type="match status" value="1"/>
</dbReference>
<proteinExistence type="predicted"/>
<reference evidence="2" key="1">
    <citation type="submission" date="2020-09" db="EMBL/GenBank/DDBJ databases">
        <title>Taishania pollutisoli gen. nov., sp. nov., Isolated from Tetrabromobisphenol A-Contaminated Soil.</title>
        <authorList>
            <person name="Chen Q."/>
        </authorList>
    </citation>
    <scope>NUCLEOTIDE SEQUENCE</scope>
    <source>
        <strain evidence="2">CZZ-1</strain>
    </source>
</reference>
<dbReference type="Proteomes" id="UP000652681">
    <property type="component" value="Unassembled WGS sequence"/>
</dbReference>